<evidence type="ECO:0000256" key="1">
    <source>
        <dbReference type="SAM" id="Phobius"/>
    </source>
</evidence>
<dbReference type="KEGG" id="chya:V22_35530"/>
<gene>
    <name evidence="2" type="ORF">V22_35530</name>
</gene>
<name>A0A517TD49_9PLAN</name>
<feature type="transmembrane region" description="Helical" evidence="1">
    <location>
        <begin position="456"/>
        <end position="474"/>
    </location>
</feature>
<keyword evidence="3" id="KW-1185">Reference proteome</keyword>
<dbReference type="RefSeq" id="WP_145265263.1">
    <property type="nucleotide sequence ID" value="NZ_CP036316.1"/>
</dbReference>
<keyword evidence="1" id="KW-0472">Membrane</keyword>
<dbReference type="PROSITE" id="PS51257">
    <property type="entry name" value="PROKAR_LIPOPROTEIN"/>
    <property type="match status" value="1"/>
</dbReference>
<proteinExistence type="predicted"/>
<sequence>MSNTHSRLRGIVCGLMLVTMVFCGSTGCVSRVKTMVAKKFGSKPGHVALDGAYAPRPYVAKTTPSKKKVAAASPQVAQKQKKISANPFAQFDKKEAIEDPIANSDEFNAIAQTEVTEDAAAPEGEIIATTATQTSEVPAFDPTSDEVASMFEQAEREQTETFVSRTNASDLPAPGEPLGSINVPFAPEDFVQQEVVVTETESNTVPMLDAGWEAKEETSETVSQVANTSEDNLDSGLSPAFVTPALAEQQPVAQGTPAASEENRPEWEDILPSEWTGSARIAIKSQSGVDHSSDVMGVSSSNTSADLYPVVSRSSANEAVTIENASLNVASDEEPPKVINGDNEWTGDAVPAVEVVETVAAEEVVEAPIETISGPSLTGPQLMMPALPETPAKSEPVQVAMVTPQAPVLPVITPAATEPVESIDEEVELLEPIDLSGVDFSLEDPSEMSPEPEFKTPAWIGGSIILIVGAFFVIQRLRRK</sequence>
<keyword evidence="1" id="KW-0812">Transmembrane</keyword>
<reference evidence="2 3" key="1">
    <citation type="submission" date="2019-02" db="EMBL/GenBank/DDBJ databases">
        <title>Deep-cultivation of Planctomycetes and their phenomic and genomic characterization uncovers novel biology.</title>
        <authorList>
            <person name="Wiegand S."/>
            <person name="Jogler M."/>
            <person name="Boedeker C."/>
            <person name="Pinto D."/>
            <person name="Vollmers J."/>
            <person name="Rivas-Marin E."/>
            <person name="Kohn T."/>
            <person name="Peeters S.H."/>
            <person name="Heuer A."/>
            <person name="Rast P."/>
            <person name="Oberbeckmann S."/>
            <person name="Bunk B."/>
            <person name="Jeske O."/>
            <person name="Meyerdierks A."/>
            <person name="Storesund J.E."/>
            <person name="Kallscheuer N."/>
            <person name="Luecker S."/>
            <person name="Lage O.M."/>
            <person name="Pohl T."/>
            <person name="Merkel B.J."/>
            <person name="Hornburger P."/>
            <person name="Mueller R.-W."/>
            <person name="Bruemmer F."/>
            <person name="Labrenz M."/>
            <person name="Spormann A.M."/>
            <person name="Op den Camp H."/>
            <person name="Overmann J."/>
            <person name="Amann R."/>
            <person name="Jetten M.S.M."/>
            <person name="Mascher T."/>
            <person name="Medema M.H."/>
            <person name="Devos D.P."/>
            <person name="Kaster A.-K."/>
            <person name="Ovreas L."/>
            <person name="Rohde M."/>
            <person name="Galperin M.Y."/>
            <person name="Jogler C."/>
        </authorList>
    </citation>
    <scope>NUCLEOTIDE SEQUENCE [LARGE SCALE GENOMIC DNA]</scope>
    <source>
        <strain evidence="2 3">V22</strain>
    </source>
</reference>
<protein>
    <submittedName>
        <fullName evidence="2">Uncharacterized protein</fullName>
    </submittedName>
</protein>
<dbReference type="AlphaFoldDB" id="A0A517TD49"/>
<evidence type="ECO:0000313" key="2">
    <source>
        <dbReference type="EMBL" id="QDT66288.1"/>
    </source>
</evidence>
<dbReference type="EMBL" id="CP036316">
    <property type="protein sequence ID" value="QDT66288.1"/>
    <property type="molecule type" value="Genomic_DNA"/>
</dbReference>
<evidence type="ECO:0000313" key="3">
    <source>
        <dbReference type="Proteomes" id="UP000319976"/>
    </source>
</evidence>
<organism evidence="2 3">
    <name type="scientific">Calycomorphotria hydatis</name>
    <dbReference type="NCBI Taxonomy" id="2528027"/>
    <lineage>
        <taxon>Bacteria</taxon>
        <taxon>Pseudomonadati</taxon>
        <taxon>Planctomycetota</taxon>
        <taxon>Planctomycetia</taxon>
        <taxon>Planctomycetales</taxon>
        <taxon>Planctomycetaceae</taxon>
        <taxon>Calycomorphotria</taxon>
    </lineage>
</organism>
<accession>A0A517TD49</accession>
<keyword evidence="1" id="KW-1133">Transmembrane helix</keyword>
<dbReference type="Proteomes" id="UP000319976">
    <property type="component" value="Chromosome"/>
</dbReference>